<evidence type="ECO:0000313" key="3">
    <source>
        <dbReference type="Proteomes" id="UP001303760"/>
    </source>
</evidence>
<name>A0AAN7HG94_9PEZI</name>
<reference evidence="2" key="2">
    <citation type="submission" date="2023-05" db="EMBL/GenBank/DDBJ databases">
        <authorList>
            <consortium name="Lawrence Berkeley National Laboratory"/>
            <person name="Steindorff A."/>
            <person name="Hensen N."/>
            <person name="Bonometti L."/>
            <person name="Westerberg I."/>
            <person name="Brannstrom I.O."/>
            <person name="Guillou S."/>
            <person name="Cros-Aarteil S."/>
            <person name="Calhoun S."/>
            <person name="Haridas S."/>
            <person name="Kuo A."/>
            <person name="Mondo S."/>
            <person name="Pangilinan J."/>
            <person name="Riley R."/>
            <person name="Labutti K."/>
            <person name="Andreopoulos B."/>
            <person name="Lipzen A."/>
            <person name="Chen C."/>
            <person name="Yanf M."/>
            <person name="Daum C."/>
            <person name="Ng V."/>
            <person name="Clum A."/>
            <person name="Ohm R."/>
            <person name="Martin F."/>
            <person name="Silar P."/>
            <person name="Natvig D."/>
            <person name="Lalanne C."/>
            <person name="Gautier V."/>
            <person name="Ament-Velasquez S.L."/>
            <person name="Kruys A."/>
            <person name="Hutchinson M.I."/>
            <person name="Powell A.J."/>
            <person name="Barry K."/>
            <person name="Miller A.N."/>
            <person name="Grigoriev I.V."/>
            <person name="Debuchy R."/>
            <person name="Gladieux P."/>
            <person name="Thoren M.H."/>
            <person name="Johannesson H."/>
        </authorList>
    </citation>
    <scope>NUCLEOTIDE SEQUENCE</scope>
    <source>
        <strain evidence="2">CBS 532.94</strain>
    </source>
</reference>
<dbReference type="AlphaFoldDB" id="A0AAN7HG94"/>
<keyword evidence="3" id="KW-1185">Reference proteome</keyword>
<dbReference type="Proteomes" id="UP001303760">
    <property type="component" value="Unassembled WGS sequence"/>
</dbReference>
<evidence type="ECO:0000313" key="2">
    <source>
        <dbReference type="EMBL" id="KAK4239269.1"/>
    </source>
</evidence>
<evidence type="ECO:0000256" key="1">
    <source>
        <dbReference type="SAM" id="MobiDB-lite"/>
    </source>
</evidence>
<protein>
    <submittedName>
        <fullName evidence="2">Uncharacterized protein</fullName>
    </submittedName>
</protein>
<proteinExistence type="predicted"/>
<organism evidence="2 3">
    <name type="scientific">Achaetomium macrosporum</name>
    <dbReference type="NCBI Taxonomy" id="79813"/>
    <lineage>
        <taxon>Eukaryota</taxon>
        <taxon>Fungi</taxon>
        <taxon>Dikarya</taxon>
        <taxon>Ascomycota</taxon>
        <taxon>Pezizomycotina</taxon>
        <taxon>Sordariomycetes</taxon>
        <taxon>Sordariomycetidae</taxon>
        <taxon>Sordariales</taxon>
        <taxon>Chaetomiaceae</taxon>
        <taxon>Achaetomium</taxon>
    </lineage>
</organism>
<sequence length="256" mass="27951">MDDAQFGASSQTARPRVSLRPCAETTASAGYTSTIRVPGHAGGKAWTTEAAAVSRHREGGLRDSFMRHGRVAIRTTGGKNTWRAGKKITWRTLTKEFSYAVVTCLAVVVPFKELLELHGSPEKIPLNPFLFSKEPLLGNPQRGHGVRMPEDKLTQSLECAPQVADETDAILANITIRGNPESSEHVHEGAPGEGDQNQAPSLALVRALQYLAQDRHAWRMLHEEDEIVKMQPNEFMKLGRSSGSPTASNAKLPLPL</sequence>
<gene>
    <name evidence="2" type="ORF">C8A03DRAFT_32681</name>
</gene>
<comment type="caution">
    <text evidence="2">The sequence shown here is derived from an EMBL/GenBank/DDBJ whole genome shotgun (WGS) entry which is preliminary data.</text>
</comment>
<feature type="region of interest" description="Disordered" evidence="1">
    <location>
        <begin position="237"/>
        <end position="256"/>
    </location>
</feature>
<reference evidence="2" key="1">
    <citation type="journal article" date="2023" name="Mol. Phylogenet. Evol.">
        <title>Genome-scale phylogeny and comparative genomics of the fungal order Sordariales.</title>
        <authorList>
            <person name="Hensen N."/>
            <person name="Bonometti L."/>
            <person name="Westerberg I."/>
            <person name="Brannstrom I.O."/>
            <person name="Guillou S."/>
            <person name="Cros-Aarteil S."/>
            <person name="Calhoun S."/>
            <person name="Haridas S."/>
            <person name="Kuo A."/>
            <person name="Mondo S."/>
            <person name="Pangilinan J."/>
            <person name="Riley R."/>
            <person name="LaButti K."/>
            <person name="Andreopoulos B."/>
            <person name="Lipzen A."/>
            <person name="Chen C."/>
            <person name="Yan M."/>
            <person name="Daum C."/>
            <person name="Ng V."/>
            <person name="Clum A."/>
            <person name="Steindorff A."/>
            <person name="Ohm R.A."/>
            <person name="Martin F."/>
            <person name="Silar P."/>
            <person name="Natvig D.O."/>
            <person name="Lalanne C."/>
            <person name="Gautier V."/>
            <person name="Ament-Velasquez S.L."/>
            <person name="Kruys A."/>
            <person name="Hutchinson M.I."/>
            <person name="Powell A.J."/>
            <person name="Barry K."/>
            <person name="Miller A.N."/>
            <person name="Grigoriev I.V."/>
            <person name="Debuchy R."/>
            <person name="Gladieux P."/>
            <person name="Hiltunen Thoren M."/>
            <person name="Johannesson H."/>
        </authorList>
    </citation>
    <scope>NUCLEOTIDE SEQUENCE</scope>
    <source>
        <strain evidence="2">CBS 532.94</strain>
    </source>
</reference>
<dbReference type="EMBL" id="MU860068">
    <property type="protein sequence ID" value="KAK4239269.1"/>
    <property type="molecule type" value="Genomic_DNA"/>
</dbReference>
<accession>A0AAN7HG94</accession>